<dbReference type="AlphaFoldDB" id="A0A9K3LLX8"/>
<name>A0A9K3LLX8_9STRA</name>
<keyword evidence="2" id="KW-1185">Reference proteome</keyword>
<gene>
    <name evidence="1" type="ORF">IV203_037447</name>
</gene>
<accession>A0A9K3LLX8</accession>
<reference evidence="1" key="2">
    <citation type="submission" date="2021-04" db="EMBL/GenBank/DDBJ databases">
        <authorList>
            <person name="Podell S."/>
        </authorList>
    </citation>
    <scope>NUCLEOTIDE SEQUENCE</scope>
    <source>
        <strain evidence="1">Hildebrandi</strain>
    </source>
</reference>
<dbReference type="OrthoDB" id="54648at2759"/>
<sequence length="653" mass="71967">MTPMSVEGPNIILRNDRKRTVRASPAKIGKGDGNDSLGSRWPLDARCNSNDSCLSAGLCNLDVINWKECLHPQCETRQRIQRRQLGEALLRKKAFGDQSHRGELLYRKRENFLSEEYTNCMFLDLYDTVMAVDCNGTMNVVKITDLSHKIRPGSSNVKNGIPAAKVKTFDLSQILPIDGFSSLYLAPLAEGNTVALGTKDELLFLDVEQSSAISPAVTSVLLPLRSTQTRFRSWTVPTPRRQFYRDRHNPLLTLHQIAKTRLGIINNFATLSDSSELQCIHPSPDNPTSSHSCRIPNQIRFLPHLQPSNTSRWSVCEMYSGLSSVVQVAHVDSDYDAFSIQLLDKRTKGRPTVFVDSTSKDSPGSIEEHITTIACVSDICVATAHISCPNFGLTKARDFFDRDLAYSGQGMMTCVKLWDLRVMSSSESVSMNAARIVSLPSFPQNDVMLMEPVECIPSYMTTDGRSTMKKSMLEGLPDSGSPGSGGSDFIVTGLNSSSGSDGVGRCNNGSTNMGSLVATVQSRSRPGLLDHHKLDLGTFEVKATVSQACHNTDGGPFYAFSSSLDYLVCKTTNDKEFTLDIHDMTGRKNTSLSPRRSGKKKRLVDRSPSYRIEPEITDRYGARSILSCITMNQNGTSVLCGTTDGDLFVWRGF</sequence>
<comment type="caution">
    <text evidence="1">The sequence shown here is derived from an EMBL/GenBank/DDBJ whole genome shotgun (WGS) entry which is preliminary data.</text>
</comment>
<dbReference type="EMBL" id="JAGRRH010000009">
    <property type="protein sequence ID" value="KAG7364245.1"/>
    <property type="molecule type" value="Genomic_DNA"/>
</dbReference>
<reference evidence="1" key="1">
    <citation type="journal article" date="2021" name="Sci. Rep.">
        <title>Diploid genomic architecture of Nitzschia inconspicua, an elite biomass production diatom.</title>
        <authorList>
            <person name="Oliver A."/>
            <person name="Podell S."/>
            <person name="Pinowska A."/>
            <person name="Traller J.C."/>
            <person name="Smith S.R."/>
            <person name="McClure R."/>
            <person name="Beliaev A."/>
            <person name="Bohutskyi P."/>
            <person name="Hill E.A."/>
            <person name="Rabines A."/>
            <person name="Zheng H."/>
            <person name="Allen L.Z."/>
            <person name="Kuo A."/>
            <person name="Grigoriev I.V."/>
            <person name="Allen A.E."/>
            <person name="Hazlebeck D."/>
            <person name="Allen E.E."/>
        </authorList>
    </citation>
    <scope>NUCLEOTIDE SEQUENCE</scope>
    <source>
        <strain evidence="1">Hildebrandi</strain>
    </source>
</reference>
<protein>
    <submittedName>
        <fullName evidence="1">Uncharacterized protein</fullName>
    </submittedName>
</protein>
<organism evidence="1 2">
    <name type="scientific">Nitzschia inconspicua</name>
    <dbReference type="NCBI Taxonomy" id="303405"/>
    <lineage>
        <taxon>Eukaryota</taxon>
        <taxon>Sar</taxon>
        <taxon>Stramenopiles</taxon>
        <taxon>Ochrophyta</taxon>
        <taxon>Bacillariophyta</taxon>
        <taxon>Bacillariophyceae</taxon>
        <taxon>Bacillariophycidae</taxon>
        <taxon>Bacillariales</taxon>
        <taxon>Bacillariaceae</taxon>
        <taxon>Nitzschia</taxon>
    </lineage>
</organism>
<dbReference type="Proteomes" id="UP000693970">
    <property type="component" value="Unassembled WGS sequence"/>
</dbReference>
<evidence type="ECO:0000313" key="2">
    <source>
        <dbReference type="Proteomes" id="UP000693970"/>
    </source>
</evidence>
<evidence type="ECO:0000313" key="1">
    <source>
        <dbReference type="EMBL" id="KAG7364245.1"/>
    </source>
</evidence>
<proteinExistence type="predicted"/>